<dbReference type="Pfam" id="PF00485">
    <property type="entry name" value="PRK"/>
    <property type="match status" value="1"/>
</dbReference>
<organism evidence="2 3">
    <name type="scientific">Aspergillus bombycis</name>
    <dbReference type="NCBI Taxonomy" id="109264"/>
    <lineage>
        <taxon>Eukaryota</taxon>
        <taxon>Fungi</taxon>
        <taxon>Dikarya</taxon>
        <taxon>Ascomycota</taxon>
        <taxon>Pezizomycotina</taxon>
        <taxon>Eurotiomycetes</taxon>
        <taxon>Eurotiomycetidae</taxon>
        <taxon>Eurotiales</taxon>
        <taxon>Aspergillaceae</taxon>
        <taxon>Aspergillus</taxon>
    </lineage>
</organism>
<feature type="domain" description="Phosphoribulokinase/uridine kinase" evidence="1">
    <location>
        <begin position="32"/>
        <end position="192"/>
    </location>
</feature>
<dbReference type="RefSeq" id="XP_022386212.1">
    <property type="nucleotide sequence ID" value="XM_022535471.1"/>
</dbReference>
<dbReference type="GO" id="GO:0016301">
    <property type="term" value="F:kinase activity"/>
    <property type="evidence" value="ECO:0007669"/>
    <property type="project" value="InterPro"/>
</dbReference>
<name>A0A1F7ZTU3_9EURO</name>
<dbReference type="OrthoDB" id="6362633at2759"/>
<dbReference type="GO" id="GO:0005524">
    <property type="term" value="F:ATP binding"/>
    <property type="evidence" value="ECO:0007669"/>
    <property type="project" value="InterPro"/>
</dbReference>
<sequence>MEAVYQTLVARALHISQAQQSSDHPGPLKRVIIALSGPPGAGKSSIAATVIARLNALAAKPFAIALPMDGFHYPKKYLDGLADPDEAYARRGAHWTFNASGVLQLVKALHLSKAVQREVIYAPQFDHAVGDPVEGAIEVSPDVSLIIMEGNYLAYNMRPWSEIGDYVDDTWFVDVDMEVARRRIARRHLESGIEKTMEDAVRRAESNDMLNNVDIRANLIKPAVVVYSVDEP</sequence>
<dbReference type="STRING" id="109264.A0A1F7ZTU3"/>
<dbReference type="AlphaFoldDB" id="A0A1F7ZTU3"/>
<keyword evidence="3" id="KW-1185">Reference proteome</keyword>
<dbReference type="EMBL" id="LYCR01000088">
    <property type="protein sequence ID" value="OGM42495.1"/>
    <property type="molecule type" value="Genomic_DNA"/>
</dbReference>
<dbReference type="InterPro" id="IPR027417">
    <property type="entry name" value="P-loop_NTPase"/>
</dbReference>
<dbReference type="GeneID" id="34451732"/>
<dbReference type="PANTHER" id="PTHR10285">
    <property type="entry name" value="URIDINE KINASE"/>
    <property type="match status" value="1"/>
</dbReference>
<gene>
    <name evidence="2" type="ORF">ABOM_008342</name>
</gene>
<proteinExistence type="predicted"/>
<dbReference type="InterPro" id="IPR006083">
    <property type="entry name" value="PRK/URK"/>
</dbReference>
<dbReference type="Gene3D" id="3.40.50.300">
    <property type="entry name" value="P-loop containing nucleotide triphosphate hydrolases"/>
    <property type="match status" value="2"/>
</dbReference>
<evidence type="ECO:0000313" key="2">
    <source>
        <dbReference type="EMBL" id="OGM42495.1"/>
    </source>
</evidence>
<reference evidence="2 3" key="1">
    <citation type="journal article" date="2016" name="Genome Biol. Evol.">
        <title>Draft genome sequence of an aflatoxigenic Aspergillus species, A. bombycis.</title>
        <authorList>
            <person name="Moore G.G."/>
            <person name="Mack B.M."/>
            <person name="Beltz S.B."/>
            <person name="Gilbert M.K."/>
        </authorList>
    </citation>
    <scope>NUCLEOTIDE SEQUENCE [LARGE SCALE GENOMIC DNA]</scope>
    <source>
        <strain evidence="3">NRRL 26010</strain>
    </source>
</reference>
<accession>A0A1F7ZTU3</accession>
<dbReference type="SUPFAM" id="SSF52540">
    <property type="entry name" value="P-loop containing nucleoside triphosphate hydrolases"/>
    <property type="match status" value="1"/>
</dbReference>
<protein>
    <recommendedName>
        <fullName evidence="1">Phosphoribulokinase/uridine kinase domain-containing protein</fullName>
    </recommendedName>
</protein>
<dbReference type="Proteomes" id="UP000179179">
    <property type="component" value="Unassembled WGS sequence"/>
</dbReference>
<comment type="caution">
    <text evidence="2">The sequence shown here is derived from an EMBL/GenBank/DDBJ whole genome shotgun (WGS) entry which is preliminary data.</text>
</comment>
<evidence type="ECO:0000259" key="1">
    <source>
        <dbReference type="Pfam" id="PF00485"/>
    </source>
</evidence>
<evidence type="ECO:0000313" key="3">
    <source>
        <dbReference type="Proteomes" id="UP000179179"/>
    </source>
</evidence>